<dbReference type="Pfam" id="PF22697">
    <property type="entry name" value="SOS1_NGEF_PH"/>
    <property type="match status" value="1"/>
</dbReference>
<dbReference type="Gene3D" id="2.30.29.30">
    <property type="entry name" value="Pleckstrin-homology domain (PH domain)/Phosphotyrosine-binding domain (PTB)"/>
    <property type="match status" value="1"/>
</dbReference>
<dbReference type="InterPro" id="IPR011993">
    <property type="entry name" value="PH-like_dom_sf"/>
</dbReference>
<keyword evidence="2 4" id="KW-0863">Zinc-finger</keyword>
<dbReference type="InterPro" id="IPR017455">
    <property type="entry name" value="Znf_FYVE-rel"/>
</dbReference>
<dbReference type="SUPFAM" id="SSF57903">
    <property type="entry name" value="FYVE/PHD zinc finger"/>
    <property type="match status" value="1"/>
</dbReference>
<evidence type="ECO:0000256" key="1">
    <source>
        <dbReference type="ARBA" id="ARBA00022723"/>
    </source>
</evidence>
<evidence type="ECO:0000256" key="5">
    <source>
        <dbReference type="SAM" id="MobiDB-lite"/>
    </source>
</evidence>
<dbReference type="GO" id="GO:0035091">
    <property type="term" value="F:phosphatidylinositol binding"/>
    <property type="evidence" value="ECO:0007669"/>
    <property type="project" value="TreeGrafter"/>
</dbReference>
<name>A0A0M3JQT0_ANISI</name>
<dbReference type="InterPro" id="IPR051765">
    <property type="entry name" value="PH_domain-containing_F"/>
</dbReference>
<dbReference type="SUPFAM" id="SSF50729">
    <property type="entry name" value="PH domain-like"/>
    <property type="match status" value="1"/>
</dbReference>
<evidence type="ECO:0000256" key="2">
    <source>
        <dbReference type="ARBA" id="ARBA00022771"/>
    </source>
</evidence>
<dbReference type="InterPro" id="IPR013083">
    <property type="entry name" value="Znf_RING/FYVE/PHD"/>
</dbReference>
<evidence type="ECO:0000259" key="7">
    <source>
        <dbReference type="PROSITE" id="PS50178"/>
    </source>
</evidence>
<evidence type="ECO:0000259" key="6">
    <source>
        <dbReference type="PROSITE" id="PS50003"/>
    </source>
</evidence>
<dbReference type="AlphaFoldDB" id="A0A0M3JQT0"/>
<dbReference type="PANTHER" id="PTHR46280">
    <property type="entry name" value="PLECKSTRIN HOMOLOGY DOMAIN-CONTAINING FAMILY F MEMBER 2-RELATED"/>
    <property type="match status" value="1"/>
</dbReference>
<dbReference type="WBParaSite" id="ASIM_0001003801-mRNA-1">
    <property type="protein sequence ID" value="ASIM_0001003801-mRNA-1"/>
    <property type="gene ID" value="ASIM_0001003801"/>
</dbReference>
<protein>
    <submittedName>
        <fullName evidence="8">Putative zinc finger protein (inferred by orthology to a S. mansoni protein)</fullName>
    </submittedName>
</protein>
<keyword evidence="1" id="KW-0479">Metal-binding</keyword>
<dbReference type="GO" id="GO:0005769">
    <property type="term" value="C:early endosome"/>
    <property type="evidence" value="ECO:0007669"/>
    <property type="project" value="TreeGrafter"/>
</dbReference>
<sequence>LSVAVNSEVNARRVANVEACFGSSGQPLAAYGRVLVGEGVLVKMCRKKPKPRQFFLFNDILIYGNILISKRRYNKQHIIPLEEVQLQDLEDDGDMRNGWLVKTRAKSFAVYAATNTEKKEWMLHIERCVHDILTKGGKKAATEHAAVWIPDGEAQKCMACQRTQFTMIQRRHHCRACGSVVCASCSTHNYRIAGLGKRPVRVCDKCFASFTLSGMSGVADDGDGIGESNNTNKRETNLGGANGGSNNNESSESDDDEKNTNYDHQPTFYSPTTELSSVGAERLDIGLARAEAGVGSAATTITFGDNNETRSIPFAPGSETQQQMHTHVPAHQQKQFSTAANSATTDLLWHTQS</sequence>
<keyword evidence="3" id="KW-0862">Zinc</keyword>
<dbReference type="SMART" id="SM00233">
    <property type="entry name" value="PH"/>
    <property type="match status" value="1"/>
</dbReference>
<dbReference type="InterPro" id="IPR001849">
    <property type="entry name" value="PH_domain"/>
</dbReference>
<dbReference type="CDD" id="cd01218">
    <property type="entry name" value="PH_Phafin2-like"/>
    <property type="match status" value="1"/>
</dbReference>
<dbReference type="Pfam" id="PF01363">
    <property type="entry name" value="FYVE"/>
    <property type="match status" value="1"/>
</dbReference>
<dbReference type="PANTHER" id="PTHR46280:SF3">
    <property type="entry name" value="PLECKSTRIN HOMOLOGY DOMAIN-CONTAINING FAMILY F MEMBER 1 HOMOLOG"/>
    <property type="match status" value="1"/>
</dbReference>
<dbReference type="InterPro" id="IPR000306">
    <property type="entry name" value="Znf_FYVE"/>
</dbReference>
<dbReference type="PROSITE" id="PS50003">
    <property type="entry name" value="PH_DOMAIN"/>
    <property type="match status" value="1"/>
</dbReference>
<dbReference type="InterPro" id="IPR037871">
    <property type="entry name" value="PH_Phafin"/>
</dbReference>
<dbReference type="PROSITE" id="PS50178">
    <property type="entry name" value="ZF_FYVE"/>
    <property type="match status" value="1"/>
</dbReference>
<accession>A0A0M3JQT0</accession>
<dbReference type="GO" id="GO:0007032">
    <property type="term" value="P:endosome organization"/>
    <property type="evidence" value="ECO:0007669"/>
    <property type="project" value="TreeGrafter"/>
</dbReference>
<dbReference type="InterPro" id="IPR055251">
    <property type="entry name" value="SOS1_NGEF_PH"/>
</dbReference>
<feature type="domain" description="PH" evidence="6">
    <location>
        <begin position="34"/>
        <end position="130"/>
    </location>
</feature>
<reference evidence="8" key="1">
    <citation type="submission" date="2017-02" db="UniProtKB">
        <authorList>
            <consortium name="WormBaseParasite"/>
        </authorList>
    </citation>
    <scope>IDENTIFICATION</scope>
</reference>
<dbReference type="FunFam" id="2.30.29.30:FF:000167">
    <property type="entry name" value="Pleckstrin homology domain-containing family F member 2"/>
    <property type="match status" value="1"/>
</dbReference>
<dbReference type="Gene3D" id="3.30.40.10">
    <property type="entry name" value="Zinc/RING finger domain, C3HC4 (zinc finger)"/>
    <property type="match status" value="1"/>
</dbReference>
<evidence type="ECO:0000256" key="4">
    <source>
        <dbReference type="PROSITE-ProRule" id="PRU00091"/>
    </source>
</evidence>
<evidence type="ECO:0000313" key="8">
    <source>
        <dbReference type="WBParaSite" id="ASIM_0001003801-mRNA-1"/>
    </source>
</evidence>
<evidence type="ECO:0000256" key="3">
    <source>
        <dbReference type="ARBA" id="ARBA00022833"/>
    </source>
</evidence>
<dbReference type="GO" id="GO:0008333">
    <property type="term" value="P:endosome to lysosome transport"/>
    <property type="evidence" value="ECO:0007669"/>
    <property type="project" value="TreeGrafter"/>
</dbReference>
<dbReference type="GO" id="GO:0008270">
    <property type="term" value="F:zinc ion binding"/>
    <property type="evidence" value="ECO:0007669"/>
    <property type="project" value="UniProtKB-KW"/>
</dbReference>
<feature type="domain" description="FYVE-type" evidence="7">
    <location>
        <begin position="151"/>
        <end position="211"/>
    </location>
</feature>
<dbReference type="SMART" id="SM00064">
    <property type="entry name" value="FYVE"/>
    <property type="match status" value="1"/>
</dbReference>
<proteinExistence type="predicted"/>
<dbReference type="InterPro" id="IPR011011">
    <property type="entry name" value="Znf_FYVE_PHD"/>
</dbReference>
<feature type="compositionally biased region" description="Polar residues" evidence="5">
    <location>
        <begin position="262"/>
        <end position="275"/>
    </location>
</feature>
<organism evidence="8">
    <name type="scientific">Anisakis simplex</name>
    <name type="common">Herring worm</name>
    <dbReference type="NCBI Taxonomy" id="6269"/>
    <lineage>
        <taxon>Eukaryota</taxon>
        <taxon>Metazoa</taxon>
        <taxon>Ecdysozoa</taxon>
        <taxon>Nematoda</taxon>
        <taxon>Chromadorea</taxon>
        <taxon>Rhabditida</taxon>
        <taxon>Spirurina</taxon>
        <taxon>Ascaridomorpha</taxon>
        <taxon>Ascaridoidea</taxon>
        <taxon>Anisakidae</taxon>
        <taxon>Anisakis</taxon>
        <taxon>Anisakis simplex complex</taxon>
    </lineage>
</organism>
<feature type="region of interest" description="Disordered" evidence="5">
    <location>
        <begin position="218"/>
        <end position="275"/>
    </location>
</feature>